<keyword evidence="2" id="KW-1185">Reference proteome</keyword>
<dbReference type="OrthoDB" id="2162691at2759"/>
<comment type="caution">
    <text evidence="1">The sequence shown here is derived from an EMBL/GenBank/DDBJ whole genome shotgun (WGS) entry which is preliminary data.</text>
</comment>
<reference evidence="1 2" key="1">
    <citation type="submission" date="2019-07" db="EMBL/GenBank/DDBJ databases">
        <title>De Novo Assembly of kiwifruit Actinidia rufa.</title>
        <authorList>
            <person name="Sugita-Konishi S."/>
            <person name="Sato K."/>
            <person name="Mori E."/>
            <person name="Abe Y."/>
            <person name="Kisaki G."/>
            <person name="Hamano K."/>
            <person name="Suezawa K."/>
            <person name="Otani M."/>
            <person name="Fukuda T."/>
            <person name="Manabe T."/>
            <person name="Gomi K."/>
            <person name="Tabuchi M."/>
            <person name="Akimitsu K."/>
            <person name="Kataoka I."/>
        </authorList>
    </citation>
    <scope>NUCLEOTIDE SEQUENCE [LARGE SCALE GENOMIC DNA]</scope>
    <source>
        <strain evidence="2">cv. Fuchu</strain>
    </source>
</reference>
<dbReference type="EMBL" id="BJWL01000008">
    <property type="protein sequence ID" value="GFY92732.1"/>
    <property type="molecule type" value="Genomic_DNA"/>
</dbReference>
<accession>A0A7J0F224</accession>
<dbReference type="Proteomes" id="UP000585474">
    <property type="component" value="Unassembled WGS sequence"/>
</dbReference>
<gene>
    <name evidence="1" type="ORF">Acr_08g0011280</name>
</gene>
<proteinExistence type="predicted"/>
<name>A0A7J0F224_9ERIC</name>
<evidence type="ECO:0000313" key="1">
    <source>
        <dbReference type="EMBL" id="GFY92732.1"/>
    </source>
</evidence>
<protein>
    <submittedName>
        <fullName evidence="1">Uncharacterized protein</fullName>
    </submittedName>
</protein>
<organism evidence="1 2">
    <name type="scientific">Actinidia rufa</name>
    <dbReference type="NCBI Taxonomy" id="165716"/>
    <lineage>
        <taxon>Eukaryota</taxon>
        <taxon>Viridiplantae</taxon>
        <taxon>Streptophyta</taxon>
        <taxon>Embryophyta</taxon>
        <taxon>Tracheophyta</taxon>
        <taxon>Spermatophyta</taxon>
        <taxon>Magnoliopsida</taxon>
        <taxon>eudicotyledons</taxon>
        <taxon>Gunneridae</taxon>
        <taxon>Pentapetalae</taxon>
        <taxon>asterids</taxon>
        <taxon>Ericales</taxon>
        <taxon>Actinidiaceae</taxon>
        <taxon>Actinidia</taxon>
    </lineage>
</organism>
<dbReference type="AlphaFoldDB" id="A0A7J0F224"/>
<evidence type="ECO:0000313" key="2">
    <source>
        <dbReference type="Proteomes" id="UP000585474"/>
    </source>
</evidence>
<sequence>MKVDCFHMKVIPFHEITYLRRAKAAGIFPTAIDIMAGEKKVVSFDP</sequence>